<dbReference type="InterPro" id="IPR000305">
    <property type="entry name" value="GIY-YIG_endonuc"/>
</dbReference>
<accession>A0ABQ5LVB3</accession>
<dbReference type="Proteomes" id="UP001144205">
    <property type="component" value="Unassembled WGS sequence"/>
</dbReference>
<evidence type="ECO:0000313" key="2">
    <source>
        <dbReference type="EMBL" id="GKY88922.1"/>
    </source>
</evidence>
<keyword evidence="3" id="KW-1185">Reference proteome</keyword>
<protein>
    <recommendedName>
        <fullName evidence="1">GIY-YIG domain-containing protein</fullName>
    </recommendedName>
</protein>
<gene>
    <name evidence="2" type="ORF">STA1M1_27910</name>
</gene>
<name>A0ABQ5LVB3_9RHOB</name>
<evidence type="ECO:0000313" key="3">
    <source>
        <dbReference type="Proteomes" id="UP001144205"/>
    </source>
</evidence>
<comment type="caution">
    <text evidence="2">The sequence shown here is derived from an EMBL/GenBank/DDBJ whole genome shotgun (WGS) entry which is preliminary data.</text>
</comment>
<dbReference type="EMBL" id="BROH01000008">
    <property type="protein sequence ID" value="GKY88922.1"/>
    <property type="molecule type" value="Genomic_DNA"/>
</dbReference>
<evidence type="ECO:0000259" key="1">
    <source>
        <dbReference type="PROSITE" id="PS50164"/>
    </source>
</evidence>
<proteinExistence type="predicted"/>
<sequence length="124" mass="13586">MSIGWNWPGLKGQHYKFSLWQIPVVLPQKSGVYIISRKVTGGFAPLYVGEAGDLFDRLNTGASAHEGLERASRLGATHIGYLLAGPAERLRIETELRHSLNPPCNKQSVPVNALSLFDIANFGK</sequence>
<dbReference type="PROSITE" id="PS50164">
    <property type="entry name" value="GIY_YIG"/>
    <property type="match status" value="1"/>
</dbReference>
<organism evidence="2 3">
    <name type="scientific">Sinisalibacter aestuarii</name>
    <dbReference type="NCBI Taxonomy" id="2949426"/>
    <lineage>
        <taxon>Bacteria</taxon>
        <taxon>Pseudomonadati</taxon>
        <taxon>Pseudomonadota</taxon>
        <taxon>Alphaproteobacteria</taxon>
        <taxon>Rhodobacterales</taxon>
        <taxon>Roseobacteraceae</taxon>
        <taxon>Sinisalibacter</taxon>
    </lineage>
</organism>
<reference evidence="2" key="1">
    <citation type="journal article" date="2023" name="Int. J. Syst. Evol. Microbiol.">
        <title>Sinisalibacter aestuarii sp. nov., isolated from estuarine sediment of the Arakawa River.</title>
        <authorList>
            <person name="Arafat S.T."/>
            <person name="Hirano S."/>
            <person name="Sato A."/>
            <person name="Takeuchi K."/>
            <person name="Yasuda T."/>
            <person name="Terahara T."/>
            <person name="Hamada M."/>
            <person name="Kobayashi T."/>
        </authorList>
    </citation>
    <scope>NUCLEOTIDE SEQUENCE</scope>
    <source>
        <strain evidence="2">B-399</strain>
    </source>
</reference>
<dbReference type="RefSeq" id="WP_281842958.1">
    <property type="nucleotide sequence ID" value="NZ_BROH01000008.1"/>
</dbReference>
<feature type="domain" description="GIY-YIG" evidence="1">
    <location>
        <begin position="28"/>
        <end position="106"/>
    </location>
</feature>